<keyword evidence="4" id="KW-0378">Hydrolase</keyword>
<dbReference type="PANTHER" id="PTHR11070:SF2">
    <property type="entry name" value="ATP-DEPENDENT DNA HELICASE SRS2"/>
    <property type="match status" value="1"/>
</dbReference>
<feature type="domain" description="PD-(D/E)XK endonuclease-like" evidence="10">
    <location>
        <begin position="280"/>
        <end position="511"/>
    </location>
</feature>
<feature type="non-terminal residue" evidence="12">
    <location>
        <position position="1"/>
    </location>
</feature>
<keyword evidence="3" id="KW-0227">DNA damage</keyword>
<dbReference type="PANTHER" id="PTHR11070">
    <property type="entry name" value="UVRD / RECB / PCRA DNA HELICASE FAMILY MEMBER"/>
    <property type="match status" value="1"/>
</dbReference>
<protein>
    <submittedName>
        <fullName evidence="12">Uncharacterized protein</fullName>
    </submittedName>
</protein>
<keyword evidence="9" id="KW-0234">DNA repair</keyword>
<organism evidence="12">
    <name type="scientific">marine metagenome</name>
    <dbReference type="NCBI Taxonomy" id="408172"/>
    <lineage>
        <taxon>unclassified sequences</taxon>
        <taxon>metagenomes</taxon>
        <taxon>ecological metagenomes</taxon>
    </lineage>
</organism>
<dbReference type="GO" id="GO:0043138">
    <property type="term" value="F:3'-5' DNA helicase activity"/>
    <property type="evidence" value="ECO:0007669"/>
    <property type="project" value="TreeGrafter"/>
</dbReference>
<dbReference type="InterPro" id="IPR014017">
    <property type="entry name" value="DNA_helicase_UvrD-like_C"/>
</dbReference>
<evidence type="ECO:0000256" key="2">
    <source>
        <dbReference type="ARBA" id="ARBA00022741"/>
    </source>
</evidence>
<dbReference type="AlphaFoldDB" id="A0A382B7I2"/>
<keyword evidence="6" id="KW-0269">Exonuclease</keyword>
<accession>A0A382B7I2</accession>
<evidence type="ECO:0000256" key="7">
    <source>
        <dbReference type="ARBA" id="ARBA00022840"/>
    </source>
</evidence>
<dbReference type="GO" id="GO:0004527">
    <property type="term" value="F:exonuclease activity"/>
    <property type="evidence" value="ECO:0007669"/>
    <property type="project" value="UniProtKB-KW"/>
</dbReference>
<keyword evidence="8" id="KW-0238">DNA-binding</keyword>
<dbReference type="InterPro" id="IPR027417">
    <property type="entry name" value="P-loop_NTPase"/>
</dbReference>
<dbReference type="EMBL" id="UINC01028559">
    <property type="protein sequence ID" value="SVB09745.1"/>
    <property type="molecule type" value="Genomic_DNA"/>
</dbReference>
<dbReference type="GO" id="GO:0003677">
    <property type="term" value="F:DNA binding"/>
    <property type="evidence" value="ECO:0007669"/>
    <property type="project" value="UniProtKB-KW"/>
</dbReference>
<reference evidence="12" key="1">
    <citation type="submission" date="2018-05" db="EMBL/GenBank/DDBJ databases">
        <authorList>
            <person name="Lanie J.A."/>
            <person name="Ng W.-L."/>
            <person name="Kazmierczak K.M."/>
            <person name="Andrzejewski T.M."/>
            <person name="Davidsen T.M."/>
            <person name="Wayne K.J."/>
            <person name="Tettelin H."/>
            <person name="Glass J.I."/>
            <person name="Rusch D."/>
            <person name="Podicherti R."/>
            <person name="Tsui H.-C.T."/>
            <person name="Winkler M.E."/>
        </authorList>
    </citation>
    <scope>NUCLEOTIDE SEQUENCE</scope>
</reference>
<keyword evidence="5" id="KW-0347">Helicase</keyword>
<evidence type="ECO:0000256" key="4">
    <source>
        <dbReference type="ARBA" id="ARBA00022801"/>
    </source>
</evidence>
<keyword evidence="2" id="KW-0547">Nucleotide-binding</keyword>
<proteinExistence type="predicted"/>
<evidence type="ECO:0000256" key="3">
    <source>
        <dbReference type="ARBA" id="ARBA00022763"/>
    </source>
</evidence>
<feature type="domain" description="UvrD-like helicase C-terminal" evidence="11">
    <location>
        <begin position="15"/>
        <end position="176"/>
    </location>
</feature>
<evidence type="ECO:0000256" key="9">
    <source>
        <dbReference type="ARBA" id="ARBA00023204"/>
    </source>
</evidence>
<dbReference type="Pfam" id="PF12705">
    <property type="entry name" value="PDDEXK_1"/>
    <property type="match status" value="1"/>
</dbReference>
<evidence type="ECO:0000256" key="6">
    <source>
        <dbReference type="ARBA" id="ARBA00022839"/>
    </source>
</evidence>
<sequence>IEHFQGIIHKRSAGEIVWELCKKLNILKHKSNRYMFDDHYAILNIGDLLSRAQKFSESIINNKNDHLYAFNTYLEAIMKSGGLPSVSPLISNKNDCITVNTVHGVKGGEFNIVFLPFQRSASFPLNYRSEKKISTPPDSWLHYSSHTELTAQDHHYQEERRLFYVAITRAKELLYILAPIKATSRFIKELPDELMEDRLKHKNNLDINSYSKLKIKYSRLMQEALSSGQYSLIKTISDLLSVIDKHEAGESYTIGDSEIELELKKDLESDFIPEVPEQITLSASSLDTYISCPLKFRMSKIDRIPQAASKPELVFGSIIHKVLQRFHEKEKPLDQERIIRLLNEEWKTGKFEYKVREEKFKSQGEEMLVSYYKSIESSPPNVLRTEYEFSFQIDNITIVGTIDRIDKHDDNNISIIDYKTSKTPTSAKSSLQLAVYCLYLEQSNDPLISGIPSSSSLYFLRNDENPLREHTFSGDELRSTKDKIIEVADGIKNKEFDPEKGNHCNWCDYKDLSCPIWED</sequence>
<dbReference type="InterPro" id="IPR011335">
    <property type="entry name" value="Restrct_endonuc-II-like"/>
</dbReference>
<keyword evidence="7" id="KW-0067">ATP-binding</keyword>
<dbReference type="GO" id="GO:0000725">
    <property type="term" value="P:recombinational repair"/>
    <property type="evidence" value="ECO:0007669"/>
    <property type="project" value="TreeGrafter"/>
</dbReference>
<dbReference type="Pfam" id="PF13361">
    <property type="entry name" value="UvrD_C"/>
    <property type="match status" value="1"/>
</dbReference>
<dbReference type="Gene3D" id="3.40.50.300">
    <property type="entry name" value="P-loop containing nucleotide triphosphate hydrolases"/>
    <property type="match status" value="1"/>
</dbReference>
<dbReference type="SUPFAM" id="SSF52540">
    <property type="entry name" value="P-loop containing nucleoside triphosphate hydrolases"/>
    <property type="match status" value="1"/>
</dbReference>
<keyword evidence="1" id="KW-0540">Nuclease</keyword>
<evidence type="ECO:0000259" key="11">
    <source>
        <dbReference type="Pfam" id="PF13361"/>
    </source>
</evidence>
<evidence type="ECO:0000313" key="12">
    <source>
        <dbReference type="EMBL" id="SVB09745.1"/>
    </source>
</evidence>
<dbReference type="InterPro" id="IPR000212">
    <property type="entry name" value="DNA_helicase_UvrD/REP"/>
</dbReference>
<evidence type="ECO:0000256" key="1">
    <source>
        <dbReference type="ARBA" id="ARBA00022722"/>
    </source>
</evidence>
<name>A0A382B7I2_9ZZZZ</name>
<dbReference type="SUPFAM" id="SSF52980">
    <property type="entry name" value="Restriction endonuclease-like"/>
    <property type="match status" value="1"/>
</dbReference>
<dbReference type="Gene3D" id="3.90.320.10">
    <property type="match status" value="1"/>
</dbReference>
<dbReference type="InterPro" id="IPR011604">
    <property type="entry name" value="PDDEXK-like_dom_sf"/>
</dbReference>
<dbReference type="GO" id="GO:0005524">
    <property type="term" value="F:ATP binding"/>
    <property type="evidence" value="ECO:0007669"/>
    <property type="project" value="UniProtKB-KW"/>
</dbReference>
<evidence type="ECO:0000256" key="5">
    <source>
        <dbReference type="ARBA" id="ARBA00022806"/>
    </source>
</evidence>
<evidence type="ECO:0000256" key="8">
    <source>
        <dbReference type="ARBA" id="ARBA00023125"/>
    </source>
</evidence>
<gene>
    <name evidence="12" type="ORF">METZ01_LOCUS162599</name>
</gene>
<evidence type="ECO:0000259" key="10">
    <source>
        <dbReference type="Pfam" id="PF12705"/>
    </source>
</evidence>
<dbReference type="InterPro" id="IPR038726">
    <property type="entry name" value="PDDEXK_AddAB-type"/>
</dbReference>